<dbReference type="CDD" id="cd00085">
    <property type="entry name" value="HNHc"/>
    <property type="match status" value="1"/>
</dbReference>
<dbReference type="Proteomes" id="UP000654345">
    <property type="component" value="Unassembled WGS sequence"/>
</dbReference>
<dbReference type="Gene3D" id="1.10.30.50">
    <property type="match status" value="1"/>
</dbReference>
<dbReference type="InterPro" id="IPR058712">
    <property type="entry name" value="SRA_ScoMcrA"/>
</dbReference>
<dbReference type="RefSeq" id="WP_201369745.1">
    <property type="nucleotide sequence ID" value="NZ_BNJG01000001.1"/>
</dbReference>
<keyword evidence="3" id="KW-1185">Reference proteome</keyword>
<evidence type="ECO:0000313" key="2">
    <source>
        <dbReference type="EMBL" id="GHO52885.1"/>
    </source>
</evidence>
<dbReference type="InterPro" id="IPR003615">
    <property type="entry name" value="HNH_nuc"/>
</dbReference>
<feature type="domain" description="HNH nuclease" evidence="1">
    <location>
        <begin position="186"/>
        <end position="245"/>
    </location>
</feature>
<dbReference type="InterPro" id="IPR002711">
    <property type="entry name" value="HNH"/>
</dbReference>
<evidence type="ECO:0000313" key="3">
    <source>
        <dbReference type="Proteomes" id="UP000654345"/>
    </source>
</evidence>
<accession>A0ABQ3UKG0</accession>
<dbReference type="SMART" id="SM00507">
    <property type="entry name" value="HNHc"/>
    <property type="match status" value="1"/>
</dbReference>
<reference evidence="2 3" key="1">
    <citation type="journal article" date="2021" name="Int. J. Syst. Evol. Microbiol.">
        <title>Reticulibacter mediterranei gen. nov., sp. nov., within the new family Reticulibacteraceae fam. nov., and Ktedonospora formicarum gen. nov., sp. nov., Ktedonobacter robiniae sp. nov., Dictyobacter formicarum sp. nov. and Dictyobacter arantiisoli sp. nov., belonging to the class Ktedonobacteria.</title>
        <authorList>
            <person name="Yabe S."/>
            <person name="Zheng Y."/>
            <person name="Wang C.M."/>
            <person name="Sakai Y."/>
            <person name="Abe K."/>
            <person name="Yokota A."/>
            <person name="Donadio S."/>
            <person name="Cavaletti L."/>
            <person name="Monciardini P."/>
        </authorList>
    </citation>
    <scope>NUCLEOTIDE SEQUENCE [LARGE SCALE GENOMIC DNA]</scope>
    <source>
        <strain evidence="2 3">SOSP1-30</strain>
    </source>
</reference>
<dbReference type="Pfam" id="PF01844">
    <property type="entry name" value="HNH"/>
    <property type="match status" value="1"/>
</dbReference>
<dbReference type="Pfam" id="PF26348">
    <property type="entry name" value="SRA_ScoMcrA"/>
    <property type="match status" value="1"/>
</dbReference>
<gene>
    <name evidence="2" type="ORF">KSB_13600</name>
</gene>
<name>A0ABQ3UKG0_9CHLR</name>
<organism evidence="2 3">
    <name type="scientific">Ktedonobacter robiniae</name>
    <dbReference type="NCBI Taxonomy" id="2778365"/>
    <lineage>
        <taxon>Bacteria</taxon>
        <taxon>Bacillati</taxon>
        <taxon>Chloroflexota</taxon>
        <taxon>Ktedonobacteria</taxon>
        <taxon>Ktedonobacterales</taxon>
        <taxon>Ktedonobacteraceae</taxon>
        <taxon>Ktedonobacter</taxon>
    </lineage>
</organism>
<dbReference type="EMBL" id="BNJG01000001">
    <property type="protein sequence ID" value="GHO52885.1"/>
    <property type="molecule type" value="Genomic_DNA"/>
</dbReference>
<comment type="caution">
    <text evidence="2">The sequence shown here is derived from an EMBL/GenBank/DDBJ whole genome shotgun (WGS) entry which is preliminary data.</text>
</comment>
<sequence>MFVKNQEYKRTDIHEQFGGQGQGGISTPAHQNIILLFTSNSGRQYGYSDGWTNEGIFLYAGEGQQGDMKFTRGNAALRDHVMQGKDLHLFTYVRKGFVCYIGQMVCTGFRYDKGPDASEQIRERILFELVPLDFFSEAGSLNENLEREATTASLTLADLRSKALSNSVTSRTPTERKIAYYYRSQAIKDYALKRAEGICEGCNQTAPFITKEDQPYLEVHHIRRLSDGGPDDPQWVIAICPNCHRRAHYAKDSLAYNQYLGRLVKDKEAKLAFATI</sequence>
<evidence type="ECO:0000259" key="1">
    <source>
        <dbReference type="SMART" id="SM00507"/>
    </source>
</evidence>
<protein>
    <recommendedName>
        <fullName evidence="1">HNH nuclease domain-containing protein</fullName>
    </recommendedName>
</protein>
<proteinExistence type="predicted"/>